<protein>
    <recommendedName>
        <fullName evidence="11 12">Replicative DNA helicase</fullName>
        <ecNumber evidence="11 12">5.6.2.3</ecNumber>
    </recommendedName>
</protein>
<gene>
    <name evidence="14" type="primary">dnaB1</name>
    <name evidence="14" type="ORF">OU5_P0426</name>
</gene>
<dbReference type="EC" id="5.6.2.3" evidence="11 12"/>
<dbReference type="Pfam" id="PF00772">
    <property type="entry name" value="DnaB"/>
    <property type="match status" value="1"/>
</dbReference>
<evidence type="ECO:0000256" key="1">
    <source>
        <dbReference type="ARBA" id="ARBA00008428"/>
    </source>
</evidence>
<dbReference type="AlphaFoldDB" id="A0A024EMV9"/>
<dbReference type="SUPFAM" id="SSF52540">
    <property type="entry name" value="P-loop containing nucleoside triphosphate hydrolases"/>
    <property type="match status" value="1"/>
</dbReference>
<dbReference type="GO" id="GO:0003677">
    <property type="term" value="F:DNA binding"/>
    <property type="evidence" value="ECO:0007669"/>
    <property type="project" value="UniProtKB-UniRule"/>
</dbReference>
<keyword evidence="14" id="KW-0614">Plasmid</keyword>
<comment type="catalytic activity">
    <reaction evidence="10 12">
        <text>ATP + H2O = ADP + phosphate + H(+)</text>
        <dbReference type="Rhea" id="RHEA:13065"/>
        <dbReference type="ChEBI" id="CHEBI:15377"/>
        <dbReference type="ChEBI" id="CHEBI:15378"/>
        <dbReference type="ChEBI" id="CHEBI:30616"/>
        <dbReference type="ChEBI" id="CHEBI:43474"/>
        <dbReference type="ChEBI" id="CHEBI:456216"/>
        <dbReference type="EC" id="5.6.2.3"/>
    </reaction>
</comment>
<dbReference type="InterPro" id="IPR027417">
    <property type="entry name" value="P-loop_NTPase"/>
</dbReference>
<dbReference type="InterPro" id="IPR016136">
    <property type="entry name" value="DNA_helicase_N/primase_C"/>
</dbReference>
<dbReference type="NCBIfam" id="NF004384">
    <property type="entry name" value="PRK05748.1"/>
    <property type="match status" value="1"/>
</dbReference>
<organism evidence="14 15">
    <name type="scientific">Pseudomonas mandelii JR-1</name>
    <dbReference type="NCBI Taxonomy" id="1147786"/>
    <lineage>
        <taxon>Bacteria</taxon>
        <taxon>Pseudomonadati</taxon>
        <taxon>Pseudomonadota</taxon>
        <taxon>Gammaproteobacteria</taxon>
        <taxon>Pseudomonadales</taxon>
        <taxon>Pseudomonadaceae</taxon>
        <taxon>Pseudomonas</taxon>
    </lineage>
</organism>
<evidence type="ECO:0000256" key="6">
    <source>
        <dbReference type="ARBA" id="ARBA00022806"/>
    </source>
</evidence>
<evidence type="ECO:0000256" key="2">
    <source>
        <dbReference type="ARBA" id="ARBA00022515"/>
    </source>
</evidence>
<dbReference type="Proteomes" id="UP000026913">
    <property type="component" value="Plasmid unnamed"/>
</dbReference>
<dbReference type="GO" id="GO:0042802">
    <property type="term" value="F:identical protein binding"/>
    <property type="evidence" value="ECO:0007669"/>
    <property type="project" value="UniProtKB-ARBA"/>
</dbReference>
<evidence type="ECO:0000313" key="15">
    <source>
        <dbReference type="Proteomes" id="UP000026913"/>
    </source>
</evidence>
<keyword evidence="4 12" id="KW-0547">Nucleotide-binding</keyword>
<keyword evidence="6 12" id="KW-0347">Helicase</keyword>
<dbReference type="InterPro" id="IPR007692">
    <property type="entry name" value="DNA_helicase_DnaB"/>
</dbReference>
<dbReference type="GO" id="GO:0005524">
    <property type="term" value="F:ATP binding"/>
    <property type="evidence" value="ECO:0007669"/>
    <property type="project" value="UniProtKB-UniRule"/>
</dbReference>
<evidence type="ECO:0000256" key="5">
    <source>
        <dbReference type="ARBA" id="ARBA00022801"/>
    </source>
</evidence>
<dbReference type="InterPro" id="IPR036185">
    <property type="entry name" value="DNA_heli_DnaB-like_N_sf"/>
</dbReference>
<feature type="domain" description="SF4 helicase" evidence="13">
    <location>
        <begin position="190"/>
        <end position="458"/>
    </location>
</feature>
<dbReference type="Pfam" id="PF03796">
    <property type="entry name" value="DnaB_C"/>
    <property type="match status" value="1"/>
</dbReference>
<dbReference type="FunFam" id="3.40.50.300:FF:000076">
    <property type="entry name" value="Replicative DNA helicase"/>
    <property type="match status" value="1"/>
</dbReference>
<dbReference type="GO" id="GO:0005829">
    <property type="term" value="C:cytosol"/>
    <property type="evidence" value="ECO:0007669"/>
    <property type="project" value="TreeGrafter"/>
</dbReference>
<dbReference type="HOGENOM" id="CLU_005373_0_0_6"/>
<dbReference type="RefSeq" id="WP_010466541.1">
    <property type="nucleotide sequence ID" value="NZ_CP005961.1"/>
</dbReference>
<evidence type="ECO:0000313" key="14">
    <source>
        <dbReference type="EMBL" id="AHZ73678.1"/>
    </source>
</evidence>
<evidence type="ECO:0000256" key="7">
    <source>
        <dbReference type="ARBA" id="ARBA00022840"/>
    </source>
</evidence>
<dbReference type="InterPro" id="IPR007693">
    <property type="entry name" value="DNA_helicase_DnaB-like_N"/>
</dbReference>
<dbReference type="GO" id="GO:1990077">
    <property type="term" value="C:primosome complex"/>
    <property type="evidence" value="ECO:0007669"/>
    <property type="project" value="UniProtKB-UniRule"/>
</dbReference>
<dbReference type="NCBIfam" id="TIGR00665">
    <property type="entry name" value="DnaB"/>
    <property type="match status" value="1"/>
</dbReference>
<evidence type="ECO:0000259" key="13">
    <source>
        <dbReference type="PROSITE" id="PS51199"/>
    </source>
</evidence>
<comment type="similarity">
    <text evidence="1 12">Belongs to the helicase family. DnaB subfamily.</text>
</comment>
<evidence type="ECO:0000256" key="12">
    <source>
        <dbReference type="RuleBase" id="RU362085"/>
    </source>
</evidence>
<evidence type="ECO:0000256" key="9">
    <source>
        <dbReference type="ARBA" id="ARBA00023235"/>
    </source>
</evidence>
<keyword evidence="7 12" id="KW-0067">ATP-binding</keyword>
<comment type="function">
    <text evidence="12">The main replicative DNA helicase, it participates in initiation and elongation during chromosome replication. Travels ahead of the DNA replisome, separating dsDNA into templates for DNA synthesis. A processive ATP-dependent 5'-3' DNA helicase it has DNA-dependent ATPase activity.</text>
</comment>
<dbReference type="Gene3D" id="3.40.50.300">
    <property type="entry name" value="P-loop containing nucleotide triphosphate hydrolases"/>
    <property type="match status" value="1"/>
</dbReference>
<evidence type="ECO:0000256" key="4">
    <source>
        <dbReference type="ARBA" id="ARBA00022741"/>
    </source>
</evidence>
<dbReference type="PANTHER" id="PTHR30153:SF2">
    <property type="entry name" value="REPLICATIVE DNA HELICASE"/>
    <property type="match status" value="1"/>
</dbReference>
<evidence type="ECO:0000256" key="8">
    <source>
        <dbReference type="ARBA" id="ARBA00023125"/>
    </source>
</evidence>
<dbReference type="GO" id="GO:0043139">
    <property type="term" value="F:5'-3' DNA helicase activity"/>
    <property type="evidence" value="ECO:0007669"/>
    <property type="project" value="UniProtKB-EC"/>
</dbReference>
<accession>A0A024EMV9</accession>
<dbReference type="InterPro" id="IPR007694">
    <property type="entry name" value="DNA_helicase_DnaB-like_C"/>
</dbReference>
<evidence type="ECO:0000256" key="11">
    <source>
        <dbReference type="NCBIfam" id="TIGR00665"/>
    </source>
</evidence>
<geneLocation type="plasmid" evidence="15"/>
<name>A0A024EMV9_9PSED</name>
<dbReference type="PROSITE" id="PS51199">
    <property type="entry name" value="SF4_HELICASE"/>
    <property type="match status" value="1"/>
</dbReference>
<evidence type="ECO:0000256" key="3">
    <source>
        <dbReference type="ARBA" id="ARBA00022705"/>
    </source>
</evidence>
<keyword evidence="8 12" id="KW-0238">DNA-binding</keyword>
<dbReference type="GO" id="GO:0016887">
    <property type="term" value="F:ATP hydrolysis activity"/>
    <property type="evidence" value="ECO:0007669"/>
    <property type="project" value="RHEA"/>
</dbReference>
<dbReference type="EMBL" id="CP005961">
    <property type="protein sequence ID" value="AHZ73678.1"/>
    <property type="molecule type" value="Genomic_DNA"/>
</dbReference>
<dbReference type="CDD" id="cd00984">
    <property type="entry name" value="DnaB_C"/>
    <property type="match status" value="1"/>
</dbReference>
<keyword evidence="3 12" id="KW-0235">DNA replication</keyword>
<proteinExistence type="inferred from homology"/>
<keyword evidence="9" id="KW-0413">Isomerase</keyword>
<dbReference type="PANTHER" id="PTHR30153">
    <property type="entry name" value="REPLICATIVE DNA HELICASE DNAB"/>
    <property type="match status" value="1"/>
</dbReference>
<keyword evidence="5 12" id="KW-0378">Hydrolase</keyword>
<dbReference type="GO" id="GO:0006269">
    <property type="term" value="P:DNA replication, synthesis of primer"/>
    <property type="evidence" value="ECO:0007669"/>
    <property type="project" value="UniProtKB-UniRule"/>
</dbReference>
<dbReference type="KEGG" id="pman:OU5_P0426"/>
<reference evidence="14 15" key="1">
    <citation type="journal article" date="2012" name="J. Bacteriol.">
        <title>Genome sequence of cold-adapted Pseudomonas mandelii strain JR-1.</title>
        <authorList>
            <person name="Jang S.H."/>
            <person name="Kim J."/>
            <person name="Kim J."/>
            <person name="Hong S."/>
            <person name="Lee C."/>
        </authorList>
    </citation>
    <scope>NUCLEOTIDE SEQUENCE [LARGE SCALE GENOMIC DNA]</scope>
    <source>
        <strain evidence="14 15">JR-1</strain>
        <plasmid evidence="15">Plasmid</plasmid>
    </source>
</reference>
<dbReference type="Gene3D" id="1.10.860.10">
    <property type="entry name" value="DNAb Helicase, Chain A"/>
    <property type="match status" value="1"/>
</dbReference>
<sequence>MNDLLFTPSEAVGLSNQEPPHSVEAEQAVLGGLLRDNQSWVRVSGYLAGDDFFRGDHRLIFKALEFLAESGAAMDVVTLHDVLETNGHLEDAGGPSYLSDLYENTTSVANIVSYARVISERAKLRSIIKACDDIEESALRPQGKSSDDLVHQAEQAILAVSGTRPKEGGPVRLEQLLSKAVNTINTLNQSGGEAVGLSTGFEDLDKRLNYLRPADLVIVAGRPSMGKTSFAMNIVESAIQRSAKVVVVYSLEMPGDTLVSRMISSIGGIEQSRVRSGQLLDEDWPKLVSAAEIINQHDRIFIDDTANLSPSEMRSRTRRIRRVHGEIGLIMVDYLQLMRVPGAGGFNRTNEISEISRSLKALAKEFDCPVVALSQLNRSLEQRPNKRPINSDLRESGAIEQDADVILFVYRDEVYNPDSRFKGTAEIIIGKQREGPIGFVRLGFDGRYTRFEHLKPGSHDFTDAEMGVPQVIRNPRLGRVNAHVVATAVKTEKERRSKTSRARRRTP</sequence>
<dbReference type="SUPFAM" id="SSF48024">
    <property type="entry name" value="N-terminal domain of DnaB helicase"/>
    <property type="match status" value="1"/>
</dbReference>
<dbReference type="OrthoDB" id="9773982at2"/>
<evidence type="ECO:0000256" key="10">
    <source>
        <dbReference type="ARBA" id="ARBA00048954"/>
    </source>
</evidence>
<keyword evidence="2 12" id="KW-0639">Primosome</keyword>